<dbReference type="Gene3D" id="2.60.120.260">
    <property type="entry name" value="Galactose-binding domain-like"/>
    <property type="match status" value="1"/>
</dbReference>
<proteinExistence type="predicted"/>
<dbReference type="InterPro" id="IPR013728">
    <property type="entry name" value="BT_3987-like_N"/>
</dbReference>
<dbReference type="Pfam" id="PF08522">
    <property type="entry name" value="BT_3987-like_N"/>
    <property type="match status" value="2"/>
</dbReference>
<dbReference type="AlphaFoldDB" id="A0A948TKJ3"/>
<protein>
    <submittedName>
        <fullName evidence="3">DUF1735 domain-containing protein</fullName>
    </submittedName>
</protein>
<gene>
    <name evidence="3" type="ORF">H9928_00640</name>
</gene>
<dbReference type="SUPFAM" id="SSF49785">
    <property type="entry name" value="Galactose-binding domain-like"/>
    <property type="match status" value="1"/>
</dbReference>
<reference evidence="3" key="1">
    <citation type="journal article" date="2021" name="PeerJ">
        <title>Extensive microbial diversity within the chicken gut microbiome revealed by metagenomics and culture.</title>
        <authorList>
            <person name="Gilroy R."/>
            <person name="Ravi A."/>
            <person name="Getino M."/>
            <person name="Pursley I."/>
            <person name="Horton D.L."/>
            <person name="Alikhan N.F."/>
            <person name="Baker D."/>
            <person name="Gharbi K."/>
            <person name="Hall N."/>
            <person name="Watson M."/>
            <person name="Adriaenssens E.M."/>
            <person name="Foster-Nyarko E."/>
            <person name="Jarju S."/>
            <person name="Secka A."/>
            <person name="Antonio M."/>
            <person name="Oren A."/>
            <person name="Chaudhuri R.R."/>
            <person name="La Ragione R."/>
            <person name="Hildebrand F."/>
            <person name="Pallen M.J."/>
        </authorList>
    </citation>
    <scope>NUCLEOTIDE SEQUENCE</scope>
    <source>
        <strain evidence="3">8470</strain>
    </source>
</reference>
<keyword evidence="1" id="KW-0732">Signal</keyword>
<dbReference type="EMBL" id="JAHLFJ010000005">
    <property type="protein sequence ID" value="MBU3855066.1"/>
    <property type="molecule type" value="Genomic_DNA"/>
</dbReference>
<feature type="domain" description="BT-3987-like N-terminal" evidence="2">
    <location>
        <begin position="35"/>
        <end position="151"/>
    </location>
</feature>
<organism evidence="3 4">
    <name type="scientific">Candidatus Phocaeicola excrementipullorum</name>
    <dbReference type="NCBI Taxonomy" id="2838731"/>
    <lineage>
        <taxon>Bacteria</taxon>
        <taxon>Pseudomonadati</taxon>
        <taxon>Bacteroidota</taxon>
        <taxon>Bacteroidia</taxon>
        <taxon>Bacteroidales</taxon>
        <taxon>Bacteroidaceae</taxon>
        <taxon>Phocaeicola</taxon>
    </lineage>
</organism>
<feature type="domain" description="BT-3987-like N-terminal" evidence="2">
    <location>
        <begin position="182"/>
        <end position="277"/>
    </location>
</feature>
<name>A0A948TKJ3_9BACT</name>
<dbReference type="Proteomes" id="UP000784286">
    <property type="component" value="Unassembled WGS sequence"/>
</dbReference>
<evidence type="ECO:0000313" key="3">
    <source>
        <dbReference type="EMBL" id="MBU3855066.1"/>
    </source>
</evidence>
<reference evidence="3" key="2">
    <citation type="submission" date="2021-04" db="EMBL/GenBank/DDBJ databases">
        <authorList>
            <person name="Gilroy R."/>
        </authorList>
    </citation>
    <scope>NUCLEOTIDE SEQUENCE</scope>
    <source>
        <strain evidence="3">8470</strain>
    </source>
</reference>
<evidence type="ECO:0000313" key="4">
    <source>
        <dbReference type="Proteomes" id="UP000784286"/>
    </source>
</evidence>
<sequence>MKKNILLTALAVGLLIVPTACEDNRDEFLSDFSTILYFRNSGEIAVTLYKTGENTDYNLTVNKSGSNLGATTTATITAMSKAALQAYNLSHGYNYQALPATCYTYTGGEVTFGSSDLYKQVTVSMNPELVEENIGTDGTYVIPFEITSSADSINADKRYAFIVPEVETPSIGFANAGYHQTDITSDGAVTITQNIIMPIANQWNFDCAVDVDQSLLDEYNASVYPDYTLLPSNSYSLEVGSFVVGSNTATLSLTVDRSQLGYGLYALPLRLTGASNENFEINTAGQTLILGINSTVERSELAQIPLSLDMLSGYGIADYDGTGLAGLFDGRGSALFMHGDYYYGENDPVYGQYVDFALNTPIQHFAYNFWTRYSNADGAPVNTVIYASNNGETWHCIGQVTNAFTAGDEEYDSGVFSSNEPFTHVRFSVTESNAGNVCTGSYWNCGEMQIFGN</sequence>
<dbReference type="Gene3D" id="2.60.40.1740">
    <property type="entry name" value="hypothetical protein (bacova_03559)"/>
    <property type="match status" value="2"/>
</dbReference>
<evidence type="ECO:0000256" key="1">
    <source>
        <dbReference type="SAM" id="SignalP"/>
    </source>
</evidence>
<accession>A0A948TKJ3</accession>
<evidence type="ECO:0000259" key="2">
    <source>
        <dbReference type="Pfam" id="PF08522"/>
    </source>
</evidence>
<feature type="signal peptide" evidence="1">
    <location>
        <begin position="1"/>
        <end position="22"/>
    </location>
</feature>
<feature type="chain" id="PRO_5037728966" evidence="1">
    <location>
        <begin position="23"/>
        <end position="453"/>
    </location>
</feature>
<dbReference type="InterPro" id="IPR008979">
    <property type="entry name" value="Galactose-bd-like_sf"/>
</dbReference>
<comment type="caution">
    <text evidence="3">The sequence shown here is derived from an EMBL/GenBank/DDBJ whole genome shotgun (WGS) entry which is preliminary data.</text>
</comment>